<proteinExistence type="predicted"/>
<dbReference type="PROSITE" id="PS51257">
    <property type="entry name" value="PROKAR_LIPOPROTEIN"/>
    <property type="match status" value="1"/>
</dbReference>
<evidence type="ECO:0000313" key="1">
    <source>
        <dbReference type="EMBL" id="MBD3863804.1"/>
    </source>
</evidence>
<evidence type="ECO:0008006" key="3">
    <source>
        <dbReference type="Google" id="ProtNLM"/>
    </source>
</evidence>
<sequence length="211" mass="24470">MKKGLLILLLTALYACDSTQLRDRWISPDASDYTLKKVFIVGLTNNVVDKAQFEKKLQKQLIERGVEASVSLDKFDADFLESKKTDDELKALEHQLIQEGFDAVIFTKVAGIKNKIQYKKDYTNFDKNHKKFNDDFLMYQDQVFNPDAYQEYQVYNAETSVYCLCPTKDRTLIWKGYIDIVDPENIDQTVNDYSKLLILVLENDGIIPEIK</sequence>
<name>A0ABR8LXU7_9FLAO</name>
<dbReference type="Proteomes" id="UP000627521">
    <property type="component" value="Unassembled WGS sequence"/>
</dbReference>
<accession>A0ABR8LXU7</accession>
<evidence type="ECO:0000313" key="2">
    <source>
        <dbReference type="Proteomes" id="UP000627521"/>
    </source>
</evidence>
<reference evidence="1 2" key="1">
    <citation type="submission" date="2020-09" db="EMBL/GenBank/DDBJ databases">
        <title>Bacillus nautilus sp. nov., Chryseoglobus crepusculi sp. nov, and Psychrobacter noctis sp. nov., isolated from deep-sea sponges from the equatorial Atlantic.</title>
        <authorList>
            <person name="Stennett H.L."/>
            <person name="Williams S.E."/>
        </authorList>
    </citation>
    <scope>NUCLEOTIDE SEQUENCE [LARGE SCALE GENOMIC DNA]</scope>
    <source>
        <strain evidence="1 2">28M-24</strain>
    </source>
</reference>
<keyword evidence="2" id="KW-1185">Reference proteome</keyword>
<comment type="caution">
    <text evidence="1">The sequence shown here is derived from an EMBL/GenBank/DDBJ whole genome shotgun (WGS) entry which is preliminary data.</text>
</comment>
<gene>
    <name evidence="1" type="ORF">IEG06_10115</name>
</gene>
<protein>
    <recommendedName>
        <fullName evidence="3">Cardiolipin synthetase</fullName>
    </recommendedName>
</protein>
<dbReference type="RefSeq" id="WP_191099793.1">
    <property type="nucleotide sequence ID" value="NZ_JACXXF010000004.1"/>
</dbReference>
<organism evidence="1 2">
    <name type="scientific">Olleya marilimosa</name>
    <dbReference type="NCBI Taxonomy" id="272164"/>
    <lineage>
        <taxon>Bacteria</taxon>
        <taxon>Pseudomonadati</taxon>
        <taxon>Bacteroidota</taxon>
        <taxon>Flavobacteriia</taxon>
        <taxon>Flavobacteriales</taxon>
        <taxon>Flavobacteriaceae</taxon>
    </lineage>
</organism>
<dbReference type="EMBL" id="JACXXH010000005">
    <property type="protein sequence ID" value="MBD3863804.1"/>
    <property type="molecule type" value="Genomic_DNA"/>
</dbReference>